<dbReference type="EMBL" id="OBEI01000002">
    <property type="protein sequence ID" value="SNZ06966.1"/>
    <property type="molecule type" value="Genomic_DNA"/>
</dbReference>
<dbReference type="SMART" id="SM00966">
    <property type="entry name" value="SpoVT_AbrB"/>
    <property type="match status" value="1"/>
</dbReference>
<feature type="domain" description="SpoVT-AbrB" evidence="2">
    <location>
        <begin position="2"/>
        <end position="47"/>
    </location>
</feature>
<dbReference type="PROSITE" id="PS51740">
    <property type="entry name" value="SPOVT_ABRB"/>
    <property type="match status" value="1"/>
</dbReference>
<reference evidence="4" key="1">
    <citation type="submission" date="2017-09" db="EMBL/GenBank/DDBJ databases">
        <authorList>
            <person name="Varghese N."/>
            <person name="Submissions S."/>
        </authorList>
    </citation>
    <scope>NUCLEOTIDE SEQUENCE [LARGE SCALE GENOMIC DNA]</scope>
    <source>
        <strain evidence="4">DSM 15103</strain>
    </source>
</reference>
<dbReference type="Gene3D" id="2.10.260.10">
    <property type="match status" value="1"/>
</dbReference>
<dbReference type="AlphaFoldDB" id="A0A285NGF4"/>
<evidence type="ECO:0000259" key="2">
    <source>
        <dbReference type="PROSITE" id="PS51740"/>
    </source>
</evidence>
<evidence type="ECO:0000313" key="4">
    <source>
        <dbReference type="Proteomes" id="UP000219036"/>
    </source>
</evidence>
<evidence type="ECO:0000256" key="1">
    <source>
        <dbReference type="PROSITE-ProRule" id="PRU01076"/>
    </source>
</evidence>
<dbReference type="GO" id="GO:0097351">
    <property type="term" value="F:toxin sequestering activity"/>
    <property type="evidence" value="ECO:0007669"/>
    <property type="project" value="InterPro"/>
</dbReference>
<dbReference type="Proteomes" id="UP000219036">
    <property type="component" value="Unassembled WGS sequence"/>
</dbReference>
<proteinExistence type="predicted"/>
<dbReference type="RefSeq" id="WP_097000031.1">
    <property type="nucleotide sequence ID" value="NZ_OBEI01000002.1"/>
</dbReference>
<dbReference type="InterPro" id="IPR039052">
    <property type="entry name" value="Antitox_PemI-like"/>
</dbReference>
<accession>A0A285NGF4</accession>
<keyword evidence="4" id="KW-1185">Reference proteome</keyword>
<name>A0A285NGF4_9AQUI</name>
<dbReference type="GO" id="GO:0003677">
    <property type="term" value="F:DNA binding"/>
    <property type="evidence" value="ECO:0007669"/>
    <property type="project" value="UniProtKB-UniRule"/>
</dbReference>
<dbReference type="PANTHER" id="PTHR40516">
    <property type="entry name" value="ANTITOXIN CHPS-RELATED"/>
    <property type="match status" value="1"/>
</dbReference>
<keyword evidence="1" id="KW-0238">DNA-binding</keyword>
<dbReference type="SUPFAM" id="SSF89447">
    <property type="entry name" value="AbrB/MazE/MraZ-like"/>
    <property type="match status" value="1"/>
</dbReference>
<evidence type="ECO:0000313" key="3">
    <source>
        <dbReference type="EMBL" id="SNZ06966.1"/>
    </source>
</evidence>
<dbReference type="OrthoDB" id="9795766at2"/>
<dbReference type="InterPro" id="IPR007159">
    <property type="entry name" value="SpoVT-AbrB_dom"/>
</dbReference>
<dbReference type="InterPro" id="IPR037914">
    <property type="entry name" value="SpoVT-AbrB_sf"/>
</dbReference>
<gene>
    <name evidence="3" type="ORF">SAMN06265182_0860</name>
</gene>
<sequence>MLTITKWGNSQGIRIPKKYLEELGLKVGEKVDIKIEDGKIVIIPLKQRRKPKLDINKLFKEDYEENKEFEWGKVGKEIW</sequence>
<dbReference type="PANTHER" id="PTHR40516:SF1">
    <property type="entry name" value="ANTITOXIN CHPS-RELATED"/>
    <property type="match status" value="1"/>
</dbReference>
<protein>
    <submittedName>
        <fullName evidence="3">Antitoxin MazE</fullName>
    </submittedName>
</protein>
<organism evidence="3 4">
    <name type="scientific">Persephonella hydrogeniphila</name>
    <dbReference type="NCBI Taxonomy" id="198703"/>
    <lineage>
        <taxon>Bacteria</taxon>
        <taxon>Pseudomonadati</taxon>
        <taxon>Aquificota</taxon>
        <taxon>Aquificia</taxon>
        <taxon>Aquificales</taxon>
        <taxon>Hydrogenothermaceae</taxon>
        <taxon>Persephonella</taxon>
    </lineage>
</organism>
<dbReference type="Pfam" id="PF04014">
    <property type="entry name" value="MazE_antitoxin"/>
    <property type="match status" value="1"/>
</dbReference>